<evidence type="ECO:0000313" key="3">
    <source>
        <dbReference type="EMBL" id="HHI88494.1"/>
    </source>
</evidence>
<protein>
    <submittedName>
        <fullName evidence="3">FAA hydrolase family protein</fullName>
    </submittedName>
</protein>
<dbReference type="Proteomes" id="UP000885806">
    <property type="component" value="Unassembled WGS sequence"/>
</dbReference>
<dbReference type="Gene3D" id="3.90.850.10">
    <property type="entry name" value="Fumarylacetoacetase-like, C-terminal domain"/>
    <property type="match status" value="1"/>
</dbReference>
<reference evidence="3" key="1">
    <citation type="journal article" date="2020" name="mSystems">
        <title>Genome- and Community-Level Interaction Insights into Carbon Utilization and Element Cycling Functions of Hydrothermarchaeota in Hydrothermal Sediment.</title>
        <authorList>
            <person name="Zhou Z."/>
            <person name="Liu Y."/>
            <person name="Xu W."/>
            <person name="Pan J."/>
            <person name="Luo Z.H."/>
            <person name="Li M."/>
        </authorList>
    </citation>
    <scope>NUCLEOTIDE SEQUENCE [LARGE SCALE GENOMIC DNA]</scope>
    <source>
        <strain evidence="3">HyVt-538</strain>
    </source>
</reference>
<dbReference type="Pfam" id="PF01557">
    <property type="entry name" value="FAA_hydrolase"/>
    <property type="match status" value="1"/>
</dbReference>
<dbReference type="InterPro" id="IPR036663">
    <property type="entry name" value="Fumarylacetoacetase_C_sf"/>
</dbReference>
<dbReference type="PANTHER" id="PTHR11820">
    <property type="entry name" value="ACYLPYRUVASE"/>
    <property type="match status" value="1"/>
</dbReference>
<name>A0A7V5NWC4_9PROT</name>
<feature type="domain" description="Fumarylacetoacetase-like C-terminal" evidence="2">
    <location>
        <begin position="1"/>
        <end position="184"/>
    </location>
</feature>
<keyword evidence="1" id="KW-0479">Metal-binding</keyword>
<dbReference type="EMBL" id="DROP01000065">
    <property type="protein sequence ID" value="HHI88494.1"/>
    <property type="molecule type" value="Genomic_DNA"/>
</dbReference>
<dbReference type="PANTHER" id="PTHR11820:SF90">
    <property type="entry name" value="FLUTATHIONE S-TRANSFERASE"/>
    <property type="match status" value="1"/>
</dbReference>
<dbReference type="GO" id="GO:0018773">
    <property type="term" value="F:acetylpyruvate hydrolase activity"/>
    <property type="evidence" value="ECO:0007669"/>
    <property type="project" value="TreeGrafter"/>
</dbReference>
<sequence length="186" mass="20236">KNYAAHVREMGGDVRKSAPVFFTKSRETLVPDGGDIPYPPMTHNLHHEIELVVAMAGSREIFGYATGLDMTRRDQQAEAKQRGGPWDMAKNFDQAAPCTGLVRADRFTLVSARISLSVNGNLRQSACLEDMIWNVEDIIAHLNATVSLAAGDLIFTGTPEGVGPVVTGDYLLGHITGLPTLEVRYV</sequence>
<accession>A0A7V5NWC4</accession>
<dbReference type="AlphaFoldDB" id="A0A7V5NWC4"/>
<dbReference type="InterPro" id="IPR011234">
    <property type="entry name" value="Fumarylacetoacetase-like_C"/>
</dbReference>
<comment type="caution">
    <text evidence="3">The sequence shown here is derived from an EMBL/GenBank/DDBJ whole genome shotgun (WGS) entry which is preliminary data.</text>
</comment>
<evidence type="ECO:0000256" key="1">
    <source>
        <dbReference type="ARBA" id="ARBA00022723"/>
    </source>
</evidence>
<proteinExistence type="predicted"/>
<keyword evidence="3" id="KW-0378">Hydrolase</keyword>
<feature type="non-terminal residue" evidence="3">
    <location>
        <position position="1"/>
    </location>
</feature>
<evidence type="ECO:0000259" key="2">
    <source>
        <dbReference type="Pfam" id="PF01557"/>
    </source>
</evidence>
<gene>
    <name evidence="3" type="ORF">ENK01_00955</name>
</gene>
<organism evidence="3">
    <name type="scientific">Hellea balneolensis</name>
    <dbReference type="NCBI Taxonomy" id="287478"/>
    <lineage>
        <taxon>Bacteria</taxon>
        <taxon>Pseudomonadati</taxon>
        <taxon>Pseudomonadota</taxon>
        <taxon>Alphaproteobacteria</taxon>
        <taxon>Maricaulales</taxon>
        <taxon>Robiginitomaculaceae</taxon>
        <taxon>Hellea</taxon>
    </lineage>
</organism>
<dbReference type="GO" id="GO:0046872">
    <property type="term" value="F:metal ion binding"/>
    <property type="evidence" value="ECO:0007669"/>
    <property type="project" value="UniProtKB-KW"/>
</dbReference>
<dbReference type="SUPFAM" id="SSF56529">
    <property type="entry name" value="FAH"/>
    <property type="match status" value="1"/>
</dbReference>